<sequence length="499" mass="54506">MPYARVDCDLSDGKNFYTFAAPGTVDSYWELESLGRRLSSRLGITHEGVVCYRTDDPLEVLVNLWLDGKLSHEQKEYILNEMRRTLDKVGILLKEDGPAIDKSLDNVNSWDENVEDAPLIPVDSIAVGERKAITEWNVFASEHNPPGSYGLMMFTTTVMCSCSPTDEQRDQFEDMLGSHFKGMFKYKLVPEAGHIVIEMQTVRNVPDDWEDKAKSIVEEAFGTFAHVSDQDDAEFPAPEAAVVDRSLSTPAQPAAHSFTVIEDLQAKGLLIPLCEALEMVDIEGLMGLIQSVAAATQSINEGLITTASEHPNATDVAGGNKEAGTTEVENYQRPLAHDIATPCTDGPQKYSDEAEGDSHGADRAENEDEDEDEEVVKNNASAVEGNSSDWYHELDALMQLDAANDHYHFTSNFSSAATDGSSNDTAGDFSDDEWCDWSDHTNDGGDCTVGSEPHAVETVGEGQVAEVDFTSSPTNEADSTAHNHKTHKDPSGTDEEDAN</sequence>
<evidence type="ECO:0000313" key="3">
    <source>
        <dbReference type="Proteomes" id="UP001565368"/>
    </source>
</evidence>
<proteinExistence type="predicted"/>
<keyword evidence="3" id="KW-1185">Reference proteome</keyword>
<evidence type="ECO:0000313" key="2">
    <source>
        <dbReference type="EMBL" id="KAL1407886.1"/>
    </source>
</evidence>
<name>A0ABR3PZL8_9TREE</name>
<feature type="compositionally biased region" description="Acidic residues" evidence="1">
    <location>
        <begin position="365"/>
        <end position="374"/>
    </location>
</feature>
<dbReference type="EMBL" id="JBBXJM010000005">
    <property type="protein sequence ID" value="KAL1407886.1"/>
    <property type="molecule type" value="Genomic_DNA"/>
</dbReference>
<accession>A0ABR3PZL8</accession>
<protein>
    <submittedName>
        <fullName evidence="2">Uncharacterized protein</fullName>
    </submittedName>
</protein>
<organism evidence="2 3">
    <name type="scientific">Vanrija albida</name>
    <dbReference type="NCBI Taxonomy" id="181172"/>
    <lineage>
        <taxon>Eukaryota</taxon>
        <taxon>Fungi</taxon>
        <taxon>Dikarya</taxon>
        <taxon>Basidiomycota</taxon>
        <taxon>Agaricomycotina</taxon>
        <taxon>Tremellomycetes</taxon>
        <taxon>Trichosporonales</taxon>
        <taxon>Trichosporonaceae</taxon>
        <taxon>Vanrija</taxon>
    </lineage>
</organism>
<feature type="region of interest" description="Disordered" evidence="1">
    <location>
        <begin position="333"/>
        <end position="375"/>
    </location>
</feature>
<dbReference type="Proteomes" id="UP001565368">
    <property type="component" value="Unassembled WGS sequence"/>
</dbReference>
<feature type="compositionally biased region" description="Polar residues" evidence="1">
    <location>
        <begin position="469"/>
        <end position="480"/>
    </location>
</feature>
<gene>
    <name evidence="2" type="ORF">Q8F55_007322</name>
</gene>
<feature type="region of interest" description="Disordered" evidence="1">
    <location>
        <begin position="445"/>
        <end position="499"/>
    </location>
</feature>
<comment type="caution">
    <text evidence="2">The sequence shown here is derived from an EMBL/GenBank/DDBJ whole genome shotgun (WGS) entry which is preliminary data.</text>
</comment>
<feature type="compositionally biased region" description="Basic and acidic residues" evidence="1">
    <location>
        <begin position="350"/>
        <end position="364"/>
    </location>
</feature>
<dbReference type="GeneID" id="95988365"/>
<reference evidence="2 3" key="1">
    <citation type="submission" date="2023-08" db="EMBL/GenBank/DDBJ databases">
        <title>Annotated Genome Sequence of Vanrija albida AlHP1.</title>
        <authorList>
            <person name="Herzog R."/>
        </authorList>
    </citation>
    <scope>NUCLEOTIDE SEQUENCE [LARGE SCALE GENOMIC DNA]</scope>
    <source>
        <strain evidence="2 3">AlHP1</strain>
    </source>
</reference>
<evidence type="ECO:0000256" key="1">
    <source>
        <dbReference type="SAM" id="MobiDB-lite"/>
    </source>
</evidence>
<dbReference type="RefSeq" id="XP_069207830.1">
    <property type="nucleotide sequence ID" value="XM_069355759.1"/>
</dbReference>